<evidence type="ECO:0000259" key="12">
    <source>
        <dbReference type="SMART" id="SM00986"/>
    </source>
</evidence>
<dbReference type="STRING" id="1236971.JCM9152_1132"/>
<dbReference type="SMART" id="SM00987">
    <property type="entry name" value="UreE_C"/>
    <property type="match status" value="1"/>
</dbReference>
<comment type="caution">
    <text evidence="13">The sequence shown here is derived from an EMBL/GenBank/DDBJ whole genome shotgun (WGS) entry which is preliminary data.</text>
</comment>
<dbReference type="SUPFAM" id="SSF52141">
    <property type="entry name" value="Uracil-DNA glycosylase-like"/>
    <property type="match status" value="1"/>
</dbReference>
<dbReference type="NCBIfam" id="NF003588">
    <property type="entry name" value="PRK05254.1-1"/>
    <property type="match status" value="1"/>
</dbReference>
<reference evidence="13" key="1">
    <citation type="journal article" date="2014" name="Genome Announc.">
        <title>Draft Genome Sequences of Three Alkaliphilic Bacillus Strains, Bacillus wakoensis JCM 9140T, Bacillus akibai JCM 9157T, and Bacillus hemicellulosilyticus JCM 9152T.</title>
        <authorList>
            <person name="Yuki M."/>
            <person name="Oshima K."/>
            <person name="Suda W."/>
            <person name="Oshida Y."/>
            <person name="Kitamura K."/>
            <person name="Iida T."/>
            <person name="Hattori M."/>
            <person name="Ohkuma M."/>
        </authorList>
    </citation>
    <scope>NUCLEOTIDE SEQUENCE [LARGE SCALE GENOMIC DNA]</scope>
    <source>
        <strain evidence="13">JCM 9152</strain>
    </source>
</reference>
<dbReference type="PROSITE" id="PS00130">
    <property type="entry name" value="U_DNA_GLYCOSYLASE"/>
    <property type="match status" value="1"/>
</dbReference>
<dbReference type="Proteomes" id="UP000018895">
    <property type="component" value="Unassembled WGS sequence"/>
</dbReference>
<proteinExistence type="inferred from homology"/>
<keyword evidence="14" id="KW-1185">Reference proteome</keyword>
<evidence type="ECO:0000256" key="7">
    <source>
        <dbReference type="ARBA" id="ARBA00022801"/>
    </source>
</evidence>
<gene>
    <name evidence="9" type="primary">ung</name>
    <name evidence="13" type="ORF">JCM9152_1132</name>
</gene>
<organism evidence="13 14">
    <name type="scientific">Halalkalibacter hemicellulosilyticusJCM 9152</name>
    <dbReference type="NCBI Taxonomy" id="1236971"/>
    <lineage>
        <taxon>Bacteria</taxon>
        <taxon>Bacillati</taxon>
        <taxon>Bacillota</taxon>
        <taxon>Bacilli</taxon>
        <taxon>Bacillales</taxon>
        <taxon>Bacillaceae</taxon>
        <taxon>Halalkalibacter</taxon>
    </lineage>
</organism>
<dbReference type="GO" id="GO:0097510">
    <property type="term" value="P:base-excision repair, AP site formation via deaminated base removal"/>
    <property type="evidence" value="ECO:0007669"/>
    <property type="project" value="TreeGrafter"/>
</dbReference>
<sequence>MNKWVDVHNDWRDVLAEELRKPYMNELQMFLQQEYENHTVYPNANDLFQALKQTAYHETKVVILGQDPYHQPGQAHGLSFSVRNGVKLPPSLRNIFKELEADVGCSAPSKGDLTHWAQQGVLLLNTVLTVREGEPQSHQGKGWERLTDAIIQSFNNREVPVIYVLWGKSAATKQAIIAPHHDVLIAPHPSPLSARRGFFGSKPFSKVNQLLVARGEEEIKWEMPSE</sequence>
<dbReference type="RefSeq" id="WP_035341646.1">
    <property type="nucleotide sequence ID" value="NZ_BAUU01000006.1"/>
</dbReference>
<evidence type="ECO:0000256" key="1">
    <source>
        <dbReference type="ARBA" id="ARBA00001400"/>
    </source>
</evidence>
<dbReference type="AlphaFoldDB" id="W4QCR7"/>
<evidence type="ECO:0000256" key="8">
    <source>
        <dbReference type="ARBA" id="ARBA00023204"/>
    </source>
</evidence>
<dbReference type="InterPro" id="IPR036895">
    <property type="entry name" value="Uracil-DNA_glycosylase-like_sf"/>
</dbReference>
<dbReference type="OrthoDB" id="9804372at2"/>
<evidence type="ECO:0000256" key="2">
    <source>
        <dbReference type="ARBA" id="ARBA00002631"/>
    </source>
</evidence>
<evidence type="ECO:0000313" key="14">
    <source>
        <dbReference type="Proteomes" id="UP000018895"/>
    </source>
</evidence>
<evidence type="ECO:0000313" key="13">
    <source>
        <dbReference type="EMBL" id="GAE29752.1"/>
    </source>
</evidence>
<dbReference type="Gene3D" id="3.40.470.10">
    <property type="entry name" value="Uracil-DNA glycosylase-like domain"/>
    <property type="match status" value="1"/>
</dbReference>
<evidence type="ECO:0000256" key="3">
    <source>
        <dbReference type="ARBA" id="ARBA00008184"/>
    </source>
</evidence>
<evidence type="ECO:0000256" key="5">
    <source>
        <dbReference type="ARBA" id="ARBA00018429"/>
    </source>
</evidence>
<dbReference type="FunFam" id="3.40.470.10:FF:000001">
    <property type="entry name" value="Uracil-DNA glycosylase"/>
    <property type="match status" value="1"/>
</dbReference>
<evidence type="ECO:0000256" key="10">
    <source>
        <dbReference type="PROSITE-ProRule" id="PRU10072"/>
    </source>
</evidence>
<comment type="function">
    <text evidence="2 9 11">Excises uracil residues from the DNA which can arise as a result of misincorporation of dUMP residues by DNA polymerase or due to deamination of cytosine.</text>
</comment>
<dbReference type="SMART" id="SM00986">
    <property type="entry name" value="UDG"/>
    <property type="match status" value="1"/>
</dbReference>
<dbReference type="EMBL" id="BAUU01000006">
    <property type="protein sequence ID" value="GAE29752.1"/>
    <property type="molecule type" value="Genomic_DNA"/>
</dbReference>
<keyword evidence="6 9" id="KW-0227">DNA damage</keyword>
<comment type="similarity">
    <text evidence="3 9 11">Belongs to the uracil-DNA glycosylase (UDG) superfamily. UNG family.</text>
</comment>
<dbReference type="InterPro" id="IPR002043">
    <property type="entry name" value="UDG_fam1"/>
</dbReference>
<keyword evidence="9" id="KW-0963">Cytoplasm</keyword>
<dbReference type="NCBIfam" id="NF003589">
    <property type="entry name" value="PRK05254.1-2"/>
    <property type="match status" value="1"/>
</dbReference>
<accession>W4QCR7</accession>
<evidence type="ECO:0000256" key="9">
    <source>
        <dbReference type="HAMAP-Rule" id="MF_00148"/>
    </source>
</evidence>
<dbReference type="NCBIfam" id="NF003592">
    <property type="entry name" value="PRK05254.1-5"/>
    <property type="match status" value="1"/>
</dbReference>
<protein>
    <recommendedName>
        <fullName evidence="5 9">Uracil-DNA glycosylase</fullName>
        <shortName evidence="9">UDG</shortName>
        <ecNumber evidence="4 9">3.2.2.27</ecNumber>
    </recommendedName>
</protein>
<dbReference type="CDD" id="cd10027">
    <property type="entry name" value="UDG-F1-like"/>
    <property type="match status" value="1"/>
</dbReference>
<dbReference type="NCBIfam" id="TIGR00628">
    <property type="entry name" value="ung"/>
    <property type="match status" value="1"/>
</dbReference>
<dbReference type="PANTHER" id="PTHR11264:SF0">
    <property type="entry name" value="URACIL-DNA GLYCOSYLASE"/>
    <property type="match status" value="1"/>
</dbReference>
<dbReference type="GO" id="GO:0005737">
    <property type="term" value="C:cytoplasm"/>
    <property type="evidence" value="ECO:0007669"/>
    <property type="project" value="UniProtKB-SubCell"/>
</dbReference>
<dbReference type="PANTHER" id="PTHR11264">
    <property type="entry name" value="URACIL-DNA GLYCOSYLASE"/>
    <property type="match status" value="1"/>
</dbReference>
<dbReference type="InterPro" id="IPR018085">
    <property type="entry name" value="Ura-DNA_Glyclase_AS"/>
</dbReference>
<evidence type="ECO:0000256" key="11">
    <source>
        <dbReference type="RuleBase" id="RU003780"/>
    </source>
</evidence>
<dbReference type="GO" id="GO:0004844">
    <property type="term" value="F:uracil DNA N-glycosylase activity"/>
    <property type="evidence" value="ECO:0007669"/>
    <property type="project" value="UniProtKB-UniRule"/>
</dbReference>
<dbReference type="InterPro" id="IPR005122">
    <property type="entry name" value="Uracil-DNA_glycosylase-like"/>
</dbReference>
<dbReference type="HAMAP" id="MF_00148">
    <property type="entry name" value="UDG"/>
    <property type="match status" value="1"/>
</dbReference>
<comment type="catalytic activity">
    <reaction evidence="1 9 11">
        <text>Hydrolyzes single-stranded DNA or mismatched double-stranded DNA and polynucleotides, releasing free uracil.</text>
        <dbReference type="EC" id="3.2.2.27"/>
    </reaction>
</comment>
<comment type="subcellular location">
    <subcellularLocation>
        <location evidence="9">Cytoplasm</location>
    </subcellularLocation>
</comment>
<feature type="domain" description="Uracil-DNA glycosylase-like" evidence="12">
    <location>
        <begin position="52"/>
        <end position="211"/>
    </location>
</feature>
<dbReference type="Pfam" id="PF03167">
    <property type="entry name" value="UDG"/>
    <property type="match status" value="1"/>
</dbReference>
<evidence type="ECO:0000256" key="6">
    <source>
        <dbReference type="ARBA" id="ARBA00022763"/>
    </source>
</evidence>
<keyword evidence="7 9" id="KW-0378">Hydrolase</keyword>
<dbReference type="EC" id="3.2.2.27" evidence="4 9"/>
<feature type="active site" description="Proton acceptor" evidence="9 10">
    <location>
        <position position="67"/>
    </location>
</feature>
<dbReference type="NCBIfam" id="NF003591">
    <property type="entry name" value="PRK05254.1-4"/>
    <property type="match status" value="1"/>
</dbReference>
<keyword evidence="8 9" id="KW-0234">DNA repair</keyword>
<evidence type="ECO:0000256" key="4">
    <source>
        <dbReference type="ARBA" id="ARBA00012030"/>
    </source>
</evidence>
<name>W4QCR7_9BACI</name>